<dbReference type="Proteomes" id="UP001215503">
    <property type="component" value="Unassembled WGS sequence"/>
</dbReference>
<dbReference type="InterPro" id="IPR018642">
    <property type="entry name" value="DUF2066"/>
</dbReference>
<sequence>MSFPRFVGRLALLFSALFLALPAAAQDLYTVRGVAVEATASDATQAREAALAMGQSRALRRLWERLIPADRMGQAPSLSSERILNLIEDFGVSNERSGDDRYSAEMSVRFKPGEVRRILREANVPYAEQRGPRLLVVPLFADSNGTRLWEEPNPWRDAWARRTEAGLVPIEVPLGDLNDIAAIDAARAEALDRDALDAIAATYDAEEVLVSIARLSGNPQSGDAGLSIELRRIGPQRDGGLEMASLRQQDGEPTRRFYDRAVQEVDGRVQGEWKRANVLSFDRQDDLLVRVPINSLRDWVEVRRRLQGSSRVTGHEIRHLSRSEGIVSLAFVGGEEELSRALAARSLRLERLPEAQPGWPSWELHLQAAYSDFGDNGAEAPLVGVDAPDDLRPEDDEGDQRRADDVLQ</sequence>
<dbReference type="Pfam" id="PF09839">
    <property type="entry name" value="DUF2066"/>
    <property type="match status" value="1"/>
</dbReference>
<accession>A0ABT5YQC5</accession>
<name>A0ABT5YQC5_9PROT</name>
<evidence type="ECO:0000313" key="4">
    <source>
        <dbReference type="Proteomes" id="UP001215503"/>
    </source>
</evidence>
<evidence type="ECO:0000313" key="3">
    <source>
        <dbReference type="EMBL" id="MDF2097175.1"/>
    </source>
</evidence>
<reference evidence="3 4" key="1">
    <citation type="submission" date="2023-03" db="EMBL/GenBank/DDBJ databases">
        <title>Fodinicurvata sp. CAU 1616 isolated from sea sendiment.</title>
        <authorList>
            <person name="Kim W."/>
        </authorList>
    </citation>
    <scope>NUCLEOTIDE SEQUENCE [LARGE SCALE GENOMIC DNA]</scope>
    <source>
        <strain evidence="3 4">CAU 1616</strain>
    </source>
</reference>
<feature type="signal peptide" evidence="2">
    <location>
        <begin position="1"/>
        <end position="25"/>
    </location>
</feature>
<feature type="region of interest" description="Disordered" evidence="1">
    <location>
        <begin position="377"/>
        <end position="408"/>
    </location>
</feature>
<keyword evidence="2" id="KW-0732">Signal</keyword>
<dbReference type="EMBL" id="JARHUD010000010">
    <property type="protein sequence ID" value="MDF2097175.1"/>
    <property type="molecule type" value="Genomic_DNA"/>
</dbReference>
<evidence type="ECO:0000256" key="2">
    <source>
        <dbReference type="SAM" id="SignalP"/>
    </source>
</evidence>
<proteinExistence type="predicted"/>
<organism evidence="3 4">
    <name type="scientific">Aquibaculum arenosum</name>
    <dbReference type="NCBI Taxonomy" id="3032591"/>
    <lineage>
        <taxon>Bacteria</taxon>
        <taxon>Pseudomonadati</taxon>
        <taxon>Pseudomonadota</taxon>
        <taxon>Alphaproteobacteria</taxon>
        <taxon>Rhodospirillales</taxon>
        <taxon>Rhodovibrionaceae</taxon>
        <taxon>Aquibaculum</taxon>
    </lineage>
</organism>
<gene>
    <name evidence="3" type="ORF">P2G67_14430</name>
</gene>
<comment type="caution">
    <text evidence="3">The sequence shown here is derived from an EMBL/GenBank/DDBJ whole genome shotgun (WGS) entry which is preliminary data.</text>
</comment>
<feature type="chain" id="PRO_5045210433" evidence="2">
    <location>
        <begin position="26"/>
        <end position="408"/>
    </location>
</feature>
<dbReference type="RefSeq" id="WP_275823956.1">
    <property type="nucleotide sequence ID" value="NZ_JARHUD010000010.1"/>
</dbReference>
<protein>
    <submittedName>
        <fullName evidence="3">DUF2066 domain-containing protein</fullName>
    </submittedName>
</protein>
<evidence type="ECO:0000256" key="1">
    <source>
        <dbReference type="SAM" id="MobiDB-lite"/>
    </source>
</evidence>
<keyword evidence="4" id="KW-1185">Reference proteome</keyword>
<feature type="compositionally biased region" description="Basic and acidic residues" evidence="1">
    <location>
        <begin position="399"/>
        <end position="408"/>
    </location>
</feature>